<dbReference type="Proteomes" id="UP000215027">
    <property type="component" value="Chromosome I"/>
</dbReference>
<keyword evidence="1" id="KW-1133">Transmembrane helix</keyword>
<dbReference type="EMBL" id="LN890655">
    <property type="protein sequence ID" value="CUS02996.2"/>
    <property type="molecule type" value="Genomic_DNA"/>
</dbReference>
<reference evidence="2" key="1">
    <citation type="submission" date="2016-01" db="EMBL/GenBank/DDBJ databases">
        <authorList>
            <person name="Mcilroy J.S."/>
            <person name="Karst M S."/>
            <person name="Albertsen M."/>
        </authorList>
    </citation>
    <scope>NUCLEOTIDE SEQUENCE</scope>
    <source>
        <strain evidence="2">Cfx-K</strain>
    </source>
</reference>
<keyword evidence="1" id="KW-0812">Transmembrane</keyword>
<evidence type="ECO:0000313" key="3">
    <source>
        <dbReference type="Proteomes" id="UP000215027"/>
    </source>
</evidence>
<evidence type="ECO:0000256" key="1">
    <source>
        <dbReference type="SAM" id="Phobius"/>
    </source>
</evidence>
<accession>A0A160SZW6</accession>
<proteinExistence type="predicted"/>
<dbReference type="KEGG" id="pbf:CFX0092_A1118"/>
<organism evidence="2 3">
    <name type="scientific">Candidatus Promineifilum breve</name>
    <dbReference type="NCBI Taxonomy" id="1806508"/>
    <lineage>
        <taxon>Bacteria</taxon>
        <taxon>Bacillati</taxon>
        <taxon>Chloroflexota</taxon>
        <taxon>Ardenticatenia</taxon>
        <taxon>Candidatus Promineifilales</taxon>
        <taxon>Candidatus Promineifilaceae</taxon>
        <taxon>Candidatus Promineifilum</taxon>
    </lineage>
</organism>
<keyword evidence="1" id="KW-0472">Membrane</keyword>
<name>A0A160SZW6_9CHLR</name>
<feature type="transmembrane region" description="Helical" evidence="1">
    <location>
        <begin position="160"/>
        <end position="176"/>
    </location>
</feature>
<sequence>MAGMNYHRWSSLFRAYDLALGYNRAILIVTALGAALGFMLAGGDFRARAIQTVVAGVTVFGAAALAKEVSPDAARAAVPAAVAALPLITLSPPLAPLGLFWLIGNARFLNRTTGLPPKMTDIIVLLLATAALAWLVSPLCVLLMAMALVLDGLLPDGRRAHAGLGLLIAVAAAIWLTLDQRPAAPPPWWLGAILLSIAIGFMPVILNSYQVLSVGDATGRPLQAARVQAGQSFALSAGLFLASWLGVPGVLLLGGLWAALLGVGVYHLLVGRARRAVPSL</sequence>
<feature type="transmembrane region" description="Helical" evidence="1">
    <location>
        <begin position="78"/>
        <end position="103"/>
    </location>
</feature>
<evidence type="ECO:0000313" key="2">
    <source>
        <dbReference type="EMBL" id="CUS02996.2"/>
    </source>
</evidence>
<dbReference type="AlphaFoldDB" id="A0A160SZW6"/>
<feature type="transmembrane region" description="Helical" evidence="1">
    <location>
        <begin position="123"/>
        <end position="148"/>
    </location>
</feature>
<feature type="transmembrane region" description="Helical" evidence="1">
    <location>
        <begin position="188"/>
        <end position="206"/>
    </location>
</feature>
<keyword evidence="3" id="KW-1185">Reference proteome</keyword>
<gene>
    <name evidence="2" type="ORF">CFX0092_A1118</name>
</gene>
<feature type="transmembrane region" description="Helical" evidence="1">
    <location>
        <begin position="21"/>
        <end position="41"/>
    </location>
</feature>
<feature type="transmembrane region" description="Helical" evidence="1">
    <location>
        <begin position="251"/>
        <end position="270"/>
    </location>
</feature>
<feature type="transmembrane region" description="Helical" evidence="1">
    <location>
        <begin position="47"/>
        <end position="66"/>
    </location>
</feature>
<protein>
    <submittedName>
        <fullName evidence="2">Uncharacterized protein</fullName>
    </submittedName>
</protein>